<evidence type="ECO:0000313" key="3">
    <source>
        <dbReference type="Proteomes" id="UP000199682"/>
    </source>
</evidence>
<evidence type="ECO:0000256" key="1">
    <source>
        <dbReference type="SAM" id="MobiDB-lite"/>
    </source>
</evidence>
<reference evidence="3" key="1">
    <citation type="submission" date="2016-10" db="EMBL/GenBank/DDBJ databases">
        <authorList>
            <person name="Varghese N."/>
            <person name="Submissions S."/>
        </authorList>
    </citation>
    <scope>NUCLEOTIDE SEQUENCE [LARGE SCALE GENOMIC DNA]</scope>
    <source>
        <strain evidence="3">DSM 44796</strain>
    </source>
</reference>
<organism evidence="2 3">
    <name type="scientific">Lentzea albidocapillata subsp. violacea</name>
    <dbReference type="NCBI Taxonomy" id="128104"/>
    <lineage>
        <taxon>Bacteria</taxon>
        <taxon>Bacillati</taxon>
        <taxon>Actinomycetota</taxon>
        <taxon>Actinomycetes</taxon>
        <taxon>Pseudonocardiales</taxon>
        <taxon>Pseudonocardiaceae</taxon>
        <taxon>Lentzea</taxon>
    </lineage>
</organism>
<protein>
    <submittedName>
        <fullName evidence="2">Uncharacterized protein</fullName>
    </submittedName>
</protein>
<dbReference type="EMBL" id="FNET01000002">
    <property type="protein sequence ID" value="SDJ62617.1"/>
    <property type="molecule type" value="Genomic_DNA"/>
</dbReference>
<feature type="region of interest" description="Disordered" evidence="1">
    <location>
        <begin position="112"/>
        <end position="139"/>
    </location>
</feature>
<feature type="compositionally biased region" description="Basic and acidic residues" evidence="1">
    <location>
        <begin position="125"/>
        <end position="139"/>
    </location>
</feature>
<dbReference type="Proteomes" id="UP000199682">
    <property type="component" value="Unassembled WGS sequence"/>
</dbReference>
<dbReference type="AlphaFoldDB" id="A0A1G8V9S8"/>
<sequence length="226" mass="25133">MTSTVLSPVTAEQAKQMIDEIADQARNGTHTFSSYPVPGEWLVDTSAGPLPFDEVLERFLRDDDAADPVSFAGNATEQIKQLRDSMANDTVVIIKKASEKYTEIVAEYVEEKKKDPKKGNGNARSRVDQEAAKAKKESSKAIDDGAAKAKALIDEHEDDDNVIEMIVTAFKTVVGIIKKAWEQILAVLTEVWNKLRKALLEAVKWIRDQWNKIIDGMKRLVGYIAA</sequence>
<evidence type="ECO:0000313" key="2">
    <source>
        <dbReference type="EMBL" id="SDJ62617.1"/>
    </source>
</evidence>
<name>A0A1G8V9S8_9PSEU</name>
<proteinExistence type="predicted"/>
<gene>
    <name evidence="2" type="ORF">SAMN04488074_102556</name>
</gene>
<accession>A0A1G8V9S8</accession>